<dbReference type="PANTHER" id="PTHR35496">
    <property type="entry name" value="2S SEED STORAGE PROTEIN 1-RELATED"/>
    <property type="match status" value="1"/>
</dbReference>
<protein>
    <submittedName>
        <fullName evidence="6">Putative Protease inhibitor/seed storage/LTP family</fullName>
    </submittedName>
</protein>
<feature type="chain" id="PRO_5022882786" evidence="4">
    <location>
        <begin position="22"/>
        <end position="144"/>
    </location>
</feature>
<dbReference type="InterPro" id="IPR036312">
    <property type="entry name" value="Bifun_inhib/LTP/seed_sf"/>
</dbReference>
<reference evidence="6" key="1">
    <citation type="submission" date="2019-08" db="EMBL/GenBank/DDBJ databases">
        <title>Reference gene set and small RNA set construction with multiple tissues from Davidia involucrata Baill.</title>
        <authorList>
            <person name="Yang H."/>
            <person name="Zhou C."/>
            <person name="Li G."/>
            <person name="Wang J."/>
            <person name="Gao P."/>
            <person name="Wang M."/>
            <person name="Wang R."/>
            <person name="Zhao Y."/>
        </authorList>
    </citation>
    <scope>NUCLEOTIDE SEQUENCE</scope>
    <source>
        <tissue evidence="6">Mixed with DoveR01_LX</tissue>
    </source>
</reference>
<keyword evidence="3" id="KW-0708">Seed storage protein</keyword>
<feature type="signal peptide" evidence="4">
    <location>
        <begin position="1"/>
        <end position="21"/>
    </location>
</feature>
<dbReference type="SUPFAM" id="SSF47699">
    <property type="entry name" value="Bifunctional inhibitor/lipid-transfer protein/seed storage 2S albumin"/>
    <property type="match status" value="1"/>
</dbReference>
<dbReference type="GO" id="GO:0045735">
    <property type="term" value="F:nutrient reservoir activity"/>
    <property type="evidence" value="ECO:0007669"/>
    <property type="project" value="UniProtKB-KW"/>
</dbReference>
<dbReference type="InterPro" id="IPR001954">
    <property type="entry name" value="Glia_glutenin"/>
</dbReference>
<evidence type="ECO:0000256" key="3">
    <source>
        <dbReference type="ARBA" id="ARBA00023129"/>
    </source>
</evidence>
<name>A0A5B7BE13_DAVIN</name>
<keyword evidence="4" id="KW-0732">Signal</keyword>
<dbReference type="EMBL" id="GHES01036568">
    <property type="protein sequence ID" value="MPA67127.1"/>
    <property type="molecule type" value="Transcribed_RNA"/>
</dbReference>
<dbReference type="PRINTS" id="PR00208">
    <property type="entry name" value="GLIADGLUTEN"/>
</dbReference>
<dbReference type="Pfam" id="PF00234">
    <property type="entry name" value="Tryp_alpha_amyl"/>
    <property type="match status" value="1"/>
</dbReference>
<proteinExistence type="inferred from homology"/>
<accession>A0A5B7BE13</accession>
<dbReference type="SMART" id="SM00499">
    <property type="entry name" value="AAI"/>
    <property type="match status" value="1"/>
</dbReference>
<feature type="domain" description="Bifunctional inhibitor/plant lipid transfer protein/seed storage helical" evidence="5">
    <location>
        <begin position="44"/>
        <end position="139"/>
    </location>
</feature>
<sequence>MAIRLTLLAATFAVLLAFATASIYRTTITTVEIDEENPSQAQRCRQQIQRQRLNECQEYLSQSIRSIMLPTEMGRSRGQQLQECCQQLEEVEEQCRCEAVRRAVQQQQQQEELQGQQRREMLQSAQHLTSSCRLQPQRCDIRAH</sequence>
<dbReference type="PANTHER" id="PTHR35496:SF4">
    <property type="entry name" value="2S SULFUR-RICH SEED STORAGE PROTEIN 2-LIKE"/>
    <property type="match status" value="1"/>
</dbReference>
<keyword evidence="2" id="KW-0758">Storage protein</keyword>
<evidence type="ECO:0000256" key="2">
    <source>
        <dbReference type="ARBA" id="ARBA00022761"/>
    </source>
</evidence>
<evidence type="ECO:0000259" key="5">
    <source>
        <dbReference type="SMART" id="SM00499"/>
    </source>
</evidence>
<comment type="similarity">
    <text evidence="1">Belongs to the 2S seed storage albumins family.</text>
</comment>
<organism evidence="6">
    <name type="scientific">Davidia involucrata</name>
    <name type="common">Dove tree</name>
    <dbReference type="NCBI Taxonomy" id="16924"/>
    <lineage>
        <taxon>Eukaryota</taxon>
        <taxon>Viridiplantae</taxon>
        <taxon>Streptophyta</taxon>
        <taxon>Embryophyta</taxon>
        <taxon>Tracheophyta</taxon>
        <taxon>Spermatophyta</taxon>
        <taxon>Magnoliopsida</taxon>
        <taxon>eudicotyledons</taxon>
        <taxon>Gunneridae</taxon>
        <taxon>Pentapetalae</taxon>
        <taxon>asterids</taxon>
        <taxon>Cornales</taxon>
        <taxon>Nyssaceae</taxon>
        <taxon>Davidia</taxon>
    </lineage>
</organism>
<dbReference type="AlphaFoldDB" id="A0A5B7BE13"/>
<evidence type="ECO:0000256" key="1">
    <source>
        <dbReference type="ARBA" id="ARBA00008262"/>
    </source>
</evidence>
<dbReference type="Gene3D" id="1.10.110.10">
    <property type="entry name" value="Plant lipid-transfer and hydrophobic proteins"/>
    <property type="match status" value="1"/>
</dbReference>
<evidence type="ECO:0000256" key="4">
    <source>
        <dbReference type="SAM" id="SignalP"/>
    </source>
</evidence>
<gene>
    <name evidence="6" type="ORF">Din_036568</name>
</gene>
<dbReference type="InterPro" id="IPR000617">
    <property type="entry name" value="Napin/2SS/CON"/>
</dbReference>
<dbReference type="InterPro" id="IPR016140">
    <property type="entry name" value="Bifunc_inhib/LTP/seed_store"/>
</dbReference>
<evidence type="ECO:0000313" key="6">
    <source>
        <dbReference type="EMBL" id="MPA67127.1"/>
    </source>
</evidence>